<name>A0ABP9FVF5_9MICC</name>
<dbReference type="InterPro" id="IPR011059">
    <property type="entry name" value="Metal-dep_hydrolase_composite"/>
</dbReference>
<keyword evidence="3" id="KW-1185">Reference proteome</keyword>
<protein>
    <submittedName>
        <fullName evidence="2">Amidohydrolase family protein</fullName>
    </submittedName>
</protein>
<proteinExistence type="predicted"/>
<dbReference type="EMBL" id="BAABLW010000007">
    <property type="protein sequence ID" value="GAA4918890.1"/>
    <property type="molecule type" value="Genomic_DNA"/>
</dbReference>
<sequence>MTTLALRRGRFLNPADGEITEGDMLIEDGVIAQVGTISGAFDEEVDLGGRIVIPGLIDAHFHAYAHATSGPELETRHLSYVAINGLRRCSAALRRGFTTIRDVAGGDLGFAQALEADDQPNPRYLYTGPGLSQTGGHGDARPAEYDLCLNHGRHGHIGEVVDGADDMRRAVRERFRTGAHAIKIMASGGVASPTDPLRIPQYSSDEIKVAVEEATRRGSYVAAHAYTADAVIHAVSNGVRTVEHGNLIDQGAAELMAERGAYLVPTLVAYDAMNRRGPEAGLPAVSQQKNLEVLHAGKDAVRIAADAGVKVGWGSDLMGDLEDDQLIGISLQAEAQSPAELLRSLTVVNAEIIGMPELATFEEGTPADLLVLQENPLQDASVLWDESRERTVIRAGVVVS</sequence>
<dbReference type="InterPro" id="IPR006680">
    <property type="entry name" value="Amidohydro-rel"/>
</dbReference>
<dbReference type="InterPro" id="IPR032466">
    <property type="entry name" value="Metal_Hydrolase"/>
</dbReference>
<feature type="domain" description="Amidohydrolase-related" evidence="1">
    <location>
        <begin position="51"/>
        <end position="399"/>
    </location>
</feature>
<dbReference type="PANTHER" id="PTHR43135">
    <property type="entry name" value="ALPHA-D-RIBOSE 1-METHYLPHOSPHONATE 5-TRIPHOSPHATE DIPHOSPHATASE"/>
    <property type="match status" value="1"/>
</dbReference>
<dbReference type="CDD" id="cd01299">
    <property type="entry name" value="Met_dep_hydrolase_A"/>
    <property type="match status" value="1"/>
</dbReference>
<dbReference type="Gene3D" id="2.30.40.10">
    <property type="entry name" value="Urease, subunit C, domain 1"/>
    <property type="match status" value="1"/>
</dbReference>
<dbReference type="SUPFAM" id="SSF51338">
    <property type="entry name" value="Composite domain of metallo-dependent hydrolases"/>
    <property type="match status" value="1"/>
</dbReference>
<evidence type="ECO:0000313" key="2">
    <source>
        <dbReference type="EMBL" id="GAA4918890.1"/>
    </source>
</evidence>
<accession>A0ABP9FVF5</accession>
<dbReference type="InterPro" id="IPR051781">
    <property type="entry name" value="Metallo-dep_Hydrolase"/>
</dbReference>
<dbReference type="Proteomes" id="UP001500368">
    <property type="component" value="Unassembled WGS sequence"/>
</dbReference>
<dbReference type="InterPro" id="IPR057744">
    <property type="entry name" value="OTAase-like"/>
</dbReference>
<dbReference type="PANTHER" id="PTHR43135:SF3">
    <property type="entry name" value="ALPHA-D-RIBOSE 1-METHYLPHOSPHONATE 5-TRIPHOSPHATE DIPHOSPHATASE"/>
    <property type="match status" value="1"/>
</dbReference>
<reference evidence="3" key="1">
    <citation type="journal article" date="2019" name="Int. J. Syst. Evol. Microbiol.">
        <title>The Global Catalogue of Microorganisms (GCM) 10K type strain sequencing project: providing services to taxonomists for standard genome sequencing and annotation.</title>
        <authorList>
            <consortium name="The Broad Institute Genomics Platform"/>
            <consortium name="The Broad Institute Genome Sequencing Center for Infectious Disease"/>
            <person name="Wu L."/>
            <person name="Ma J."/>
        </authorList>
    </citation>
    <scope>NUCLEOTIDE SEQUENCE [LARGE SCALE GENOMIC DNA]</scope>
    <source>
        <strain evidence="3">JCM 19129</strain>
    </source>
</reference>
<gene>
    <name evidence="2" type="ORF">GCM10025790_13380</name>
</gene>
<comment type="caution">
    <text evidence="2">The sequence shown here is derived from an EMBL/GenBank/DDBJ whole genome shotgun (WGS) entry which is preliminary data.</text>
</comment>
<evidence type="ECO:0000313" key="3">
    <source>
        <dbReference type="Proteomes" id="UP001500368"/>
    </source>
</evidence>
<dbReference type="Gene3D" id="3.20.20.140">
    <property type="entry name" value="Metal-dependent hydrolases"/>
    <property type="match status" value="1"/>
</dbReference>
<dbReference type="SUPFAM" id="SSF51556">
    <property type="entry name" value="Metallo-dependent hydrolases"/>
    <property type="match status" value="1"/>
</dbReference>
<organism evidence="2 3">
    <name type="scientific">Nesterenkonia rhizosphaerae</name>
    <dbReference type="NCBI Taxonomy" id="1348272"/>
    <lineage>
        <taxon>Bacteria</taxon>
        <taxon>Bacillati</taxon>
        <taxon>Actinomycetota</taxon>
        <taxon>Actinomycetes</taxon>
        <taxon>Micrococcales</taxon>
        <taxon>Micrococcaceae</taxon>
        <taxon>Nesterenkonia</taxon>
    </lineage>
</organism>
<dbReference type="Pfam" id="PF01979">
    <property type="entry name" value="Amidohydro_1"/>
    <property type="match status" value="1"/>
</dbReference>
<evidence type="ECO:0000259" key="1">
    <source>
        <dbReference type="Pfam" id="PF01979"/>
    </source>
</evidence>
<dbReference type="RefSeq" id="WP_345477295.1">
    <property type="nucleotide sequence ID" value="NZ_BAABLW010000007.1"/>
</dbReference>